<dbReference type="Pfam" id="PF13279">
    <property type="entry name" value="4HBT_2"/>
    <property type="match status" value="1"/>
</dbReference>
<dbReference type="Gene3D" id="3.10.129.10">
    <property type="entry name" value="Hotdog Thioesterase"/>
    <property type="match status" value="1"/>
</dbReference>
<proteinExistence type="inferred from homology"/>
<evidence type="ECO:0000256" key="1">
    <source>
        <dbReference type="ARBA" id="ARBA00005953"/>
    </source>
</evidence>
<dbReference type="InterPro" id="IPR029069">
    <property type="entry name" value="HotDog_dom_sf"/>
</dbReference>
<sequence length="148" mass="16803">MARIQIPLPETFVFETALDIRIGDINYGGHLANDAILRLAHEARLRFFKAYGYTELDVEGHGIIMTDAAIVYKAEVFHGENLIFRLGLTDPNKYGFDLVYQASHDKTGQEVARLKTGIVFFDYGKRKIAPMPDMFMTRFPREQQGGMA</sequence>
<accession>B9YZP2</accession>
<dbReference type="InterPro" id="IPR050563">
    <property type="entry name" value="4-hydroxybenzoyl-CoA_TE"/>
</dbReference>
<organism evidence="3 4">
    <name type="scientific">Pseudogulbenkiania ferrooxidans 2002</name>
    <dbReference type="NCBI Taxonomy" id="279714"/>
    <lineage>
        <taxon>Bacteria</taxon>
        <taxon>Pseudomonadati</taxon>
        <taxon>Pseudomonadota</taxon>
        <taxon>Betaproteobacteria</taxon>
        <taxon>Neisseriales</taxon>
        <taxon>Chromobacteriaceae</taxon>
        <taxon>Pseudogulbenkiania</taxon>
    </lineage>
</organism>
<reference evidence="3 4" key="1">
    <citation type="submission" date="2009-02" db="EMBL/GenBank/DDBJ databases">
        <title>Sequencing of the draft genome and assembly of Lutiella nitroferrum 2002.</title>
        <authorList>
            <consortium name="US DOE Joint Genome Institute (JGI-PGF)"/>
            <person name="Lucas S."/>
            <person name="Copeland A."/>
            <person name="Lapidus A."/>
            <person name="Glavina del Rio T."/>
            <person name="Tice H."/>
            <person name="Bruce D."/>
            <person name="Goodwin L."/>
            <person name="Pitluck S."/>
            <person name="Larimer F."/>
            <person name="Land M.L."/>
            <person name="Hauser L."/>
            <person name="Coates J.D."/>
        </authorList>
    </citation>
    <scope>NUCLEOTIDE SEQUENCE [LARGE SCALE GENOMIC DNA]</scope>
    <source>
        <strain evidence="3 4">2002</strain>
    </source>
</reference>
<dbReference type="SUPFAM" id="SSF54637">
    <property type="entry name" value="Thioesterase/thiol ester dehydrase-isomerase"/>
    <property type="match status" value="1"/>
</dbReference>
<comment type="caution">
    <text evidence="3">The sequence shown here is derived from an EMBL/GenBank/DDBJ whole genome shotgun (WGS) entry which is preliminary data.</text>
</comment>
<name>B9YZP2_9NEIS</name>
<dbReference type="EMBL" id="ACIS01000002">
    <property type="protein sequence ID" value="EEG09775.1"/>
    <property type="molecule type" value="Genomic_DNA"/>
</dbReference>
<evidence type="ECO:0000256" key="2">
    <source>
        <dbReference type="ARBA" id="ARBA00022801"/>
    </source>
</evidence>
<keyword evidence="2" id="KW-0378">Hydrolase</keyword>
<evidence type="ECO:0000313" key="4">
    <source>
        <dbReference type="Proteomes" id="UP000003165"/>
    </source>
</evidence>
<dbReference type="Proteomes" id="UP000003165">
    <property type="component" value="Unassembled WGS sequence"/>
</dbReference>
<comment type="similarity">
    <text evidence="1">Belongs to the 4-hydroxybenzoyl-CoA thioesterase family.</text>
</comment>
<dbReference type="CDD" id="cd00586">
    <property type="entry name" value="4HBT"/>
    <property type="match status" value="1"/>
</dbReference>
<dbReference type="GO" id="GO:0047617">
    <property type="term" value="F:fatty acyl-CoA hydrolase activity"/>
    <property type="evidence" value="ECO:0007669"/>
    <property type="project" value="TreeGrafter"/>
</dbReference>
<evidence type="ECO:0000313" key="3">
    <source>
        <dbReference type="EMBL" id="EEG09775.1"/>
    </source>
</evidence>
<keyword evidence="4" id="KW-1185">Reference proteome</keyword>
<dbReference type="PANTHER" id="PTHR31793">
    <property type="entry name" value="4-HYDROXYBENZOYL-COA THIOESTERASE FAMILY MEMBER"/>
    <property type="match status" value="1"/>
</dbReference>
<dbReference type="RefSeq" id="WP_008952811.1">
    <property type="nucleotide sequence ID" value="NZ_ACIS01000002.1"/>
</dbReference>
<dbReference type="eggNOG" id="COG0824">
    <property type="taxonomic scope" value="Bacteria"/>
</dbReference>
<protein>
    <submittedName>
        <fullName evidence="3">Putative thioesterase</fullName>
    </submittedName>
</protein>
<dbReference type="AlphaFoldDB" id="B9YZP2"/>
<gene>
    <name evidence="3" type="ORF">FuraDRAFT_0791</name>
</gene>
<dbReference type="PANTHER" id="PTHR31793:SF27">
    <property type="entry name" value="NOVEL THIOESTERASE SUPERFAMILY DOMAIN AND SAPOSIN A-TYPE DOMAIN CONTAINING PROTEIN (0610012H03RIK)"/>
    <property type="match status" value="1"/>
</dbReference>